<feature type="chain" id="PRO_5009516011" description="Glycoside hydrolase family 5 domain-containing protein" evidence="1">
    <location>
        <begin position="22"/>
        <end position="410"/>
    </location>
</feature>
<comment type="caution">
    <text evidence="2">The sequence shown here is derived from an EMBL/GenBank/DDBJ whole genome shotgun (WGS) entry which is preliminary data.</text>
</comment>
<dbReference type="Proteomes" id="UP000177080">
    <property type="component" value="Unassembled WGS sequence"/>
</dbReference>
<evidence type="ECO:0000256" key="1">
    <source>
        <dbReference type="SAM" id="SignalP"/>
    </source>
</evidence>
<gene>
    <name evidence="2" type="ORF">A2989_01485</name>
</gene>
<dbReference type="InterPro" id="IPR017853">
    <property type="entry name" value="GH"/>
</dbReference>
<feature type="signal peptide" evidence="1">
    <location>
        <begin position="1"/>
        <end position="21"/>
    </location>
</feature>
<evidence type="ECO:0000313" key="2">
    <source>
        <dbReference type="EMBL" id="OGD04053.1"/>
    </source>
</evidence>
<dbReference type="STRING" id="1797259.A2989_01485"/>
<keyword evidence="1" id="KW-0732">Signal</keyword>
<evidence type="ECO:0008006" key="4">
    <source>
        <dbReference type="Google" id="ProtNLM"/>
    </source>
</evidence>
<dbReference type="InterPro" id="IPR008969">
    <property type="entry name" value="CarboxyPept-like_regulatory"/>
</dbReference>
<dbReference type="EMBL" id="MEXN01000003">
    <property type="protein sequence ID" value="OGD04053.1"/>
    <property type="molecule type" value="Genomic_DNA"/>
</dbReference>
<proteinExistence type="predicted"/>
<dbReference type="AlphaFoldDB" id="A0A1F4ZCL8"/>
<organism evidence="2 3">
    <name type="scientific">Candidatus Amesbacteria bacterium RIFCSPLOWO2_01_FULL_48_25</name>
    <dbReference type="NCBI Taxonomy" id="1797259"/>
    <lineage>
        <taxon>Bacteria</taxon>
        <taxon>Candidatus Amesiibacteriota</taxon>
    </lineage>
</organism>
<accession>A0A1F4ZCL8</accession>
<protein>
    <recommendedName>
        <fullName evidence="4">Glycoside hydrolase family 5 domain-containing protein</fullName>
    </recommendedName>
</protein>
<evidence type="ECO:0000313" key="3">
    <source>
        <dbReference type="Proteomes" id="UP000177080"/>
    </source>
</evidence>
<dbReference type="SUPFAM" id="SSF51445">
    <property type="entry name" value="(Trans)glycosidases"/>
    <property type="match status" value="1"/>
</dbReference>
<name>A0A1F4ZCL8_9BACT</name>
<sequence>MMAAIFLLPLALAISVQTIHAAPRTTLWQIQSVDTMKYSRDLAREKLNDNKFDAVIDQQIKNIAATGATYVAIATPYDEEFYPFLSRWVSTARKYNLGVWFRGNWSGWERWFNYPSISREDLLIQTEKFITSHPKMFADGDVFSPCPECENGGIGDPRHTGDVSGYRGFLLQQYSKASTAFTKINKQVLVLNSHNLDVAKLIMDSSTSAGLGGIIAVDHYVSSPQKLVNDLSDLSSKTGAQIILGEFGVPIKDLHGNMTEIQQSGWLDSALRGLSLTKSVIGVNYWTSVGGSTQLWSTSGKSRSAVGMLTSYYIPKTISGIIVNALDEPVAKAQIFSTVRTVQTDSQGRFQLAYLEENNPLLISAPGYYSTEYHNYSENQIHRIIVKKVHEGILFRLKYLLLQLKKSILH</sequence>
<dbReference type="SUPFAM" id="SSF49464">
    <property type="entry name" value="Carboxypeptidase regulatory domain-like"/>
    <property type="match status" value="1"/>
</dbReference>
<reference evidence="2 3" key="1">
    <citation type="journal article" date="2016" name="Nat. Commun.">
        <title>Thousands of microbial genomes shed light on interconnected biogeochemical processes in an aquifer system.</title>
        <authorList>
            <person name="Anantharaman K."/>
            <person name="Brown C.T."/>
            <person name="Hug L.A."/>
            <person name="Sharon I."/>
            <person name="Castelle C.J."/>
            <person name="Probst A.J."/>
            <person name="Thomas B.C."/>
            <person name="Singh A."/>
            <person name="Wilkins M.J."/>
            <person name="Karaoz U."/>
            <person name="Brodie E.L."/>
            <person name="Williams K.H."/>
            <person name="Hubbard S.S."/>
            <person name="Banfield J.F."/>
        </authorList>
    </citation>
    <scope>NUCLEOTIDE SEQUENCE [LARGE SCALE GENOMIC DNA]</scope>
</reference>